<keyword evidence="10" id="KW-1185">Reference proteome</keyword>
<dbReference type="eggNOG" id="KOG4711">
    <property type="taxonomic scope" value="Eukaryota"/>
</dbReference>
<evidence type="ECO:0000256" key="1">
    <source>
        <dbReference type="ARBA" id="ARBA00004141"/>
    </source>
</evidence>
<dbReference type="RefSeq" id="XP_003668806.1">
    <property type="nucleotide sequence ID" value="XM_003668758.1"/>
</dbReference>
<evidence type="ECO:0000256" key="6">
    <source>
        <dbReference type="SAM" id="Phobius"/>
    </source>
</evidence>
<feature type="region of interest" description="Disordered" evidence="5">
    <location>
        <begin position="1095"/>
        <end position="1139"/>
    </location>
</feature>
<evidence type="ECO:0000259" key="8">
    <source>
        <dbReference type="Pfam" id="PF13515"/>
    </source>
</evidence>
<name>G0W702_NAUDC</name>
<comment type="subcellular location">
    <subcellularLocation>
        <location evidence="1">Membrane</location>
        <topology evidence="1">Multi-pass membrane protein</topology>
    </subcellularLocation>
</comment>
<feature type="domain" description="Integral membrane bound transporter" evidence="8">
    <location>
        <begin position="662"/>
        <end position="789"/>
    </location>
</feature>
<dbReference type="PRINTS" id="PR02047">
    <property type="entry name" value="BREFELDNASP4"/>
</dbReference>
<dbReference type="GO" id="GO:0016020">
    <property type="term" value="C:membrane"/>
    <property type="evidence" value="ECO:0007669"/>
    <property type="project" value="UniProtKB-SubCell"/>
</dbReference>
<evidence type="ECO:0000313" key="10">
    <source>
        <dbReference type="Proteomes" id="UP000000689"/>
    </source>
</evidence>
<feature type="compositionally biased region" description="Polar residues" evidence="5">
    <location>
        <begin position="1120"/>
        <end position="1130"/>
    </location>
</feature>
<sequence>MTTNNNNNNTSKSSTSKNTDKSGSTNDSEGTQEKLKYMLVYLYNRFQYYFPCDRILTQRIIKATVNTTIAFIFCLIPKVRAQLGTEPAMLPLISVIVQPGRRVGATFKAAINCTTGLIFGLAYAIFGRVLAHQCMGDSWNKLTEVEQYSMNFTRYRSALGILAMLETFMLFFHGWMRSVNHLNFAIVFPLFLVVHFGFMASLTESAGVIANTFSTPFYLGIAMSLFWTLTLFPEFGSSYLGNAAVDTFNELHRAIDDSVSFFISLENSIYTKPPTTLSKLLKAKTTIEKKVNDCGLVLKECIYEISYSYVPPTELKPILENFQKLTIHINGLVNAGQLEFILLGKHQNDMGNADTIHKEITFANAQKLSEILENLKIPIYELHRSMSQNLYIMKLLIAYDYDVDFKKVNKSTAFPDFVQYERKEDFPKNINLQENYDSLKDAMKLFDLSFKEYMKKFDTLAPNDEIFLLSSFLMNFKQTVNSLLSMMESVNEIHQFRLEKENKGWLRGKTIWFTFLTNFSSIKQWLFGSLNGITENEGLNANLYTNDNEMVARRPSNEEEEVLESQKQNINQTRRSTVGLPIVNPNRRIPTKANNNTTTNINSNKNNDEDTFLRKNYTIIDLFMWIDHSCHRYKAHFRFGFQVAIALMMASFPMFIPKTRHWYIDYRGPWIGFVCILCVETSVGETFWVFFLRAVGCILGAAWGYLSYVAGIHQTNPYLETVITVFGAVPGFYFLIGSPYLKAAIIYIISIYIVMIASIIPSSVPGGILVNFAKRCLAVGYGGGIALIVQVFFFPVKARDELNAEIAFTCKCIAEMELLYASGLEGEPLTTCMTDEKLKQSSKVSSSAKAALNRATVYNGMTRQEPRLKGEFTELENIFTQVIFLQKQIIERMDNVAVLRNLYGSAIIEELNDIVYPYRRHFVASMVCLMRAIQEAFVNKTPLPQFLPSAKITHRRMINKVRMVIKNRYRTELLALNNEKSKRKDESKEDSDYSDSDDISPMNSVEGLTLRTKGYNEAIKMTTQEHLLEEKFLSWNASSSATEEIVEYMEELLRLTKLLVGVNEFKYGFLSRPLYEDWAAEAVTGFDAFINVTSSNKKSSLSPSPFGDVTSTISEEEDGSLTSSASSNRSEGVIPYQPHLNNTTRINLARIASNKVGDKQKSLPKDFRDRSFSIGSIMTTGGSEVLSGLSRKKTLGEANPSYYNDEDESSDEEDLPLALKMIFSRKSKAYQNDNR</sequence>
<feature type="compositionally biased region" description="Acidic residues" evidence="5">
    <location>
        <begin position="1204"/>
        <end position="1213"/>
    </location>
</feature>
<dbReference type="PANTHER" id="PTHR47804">
    <property type="entry name" value="60S RIBOSOMAL PROTEIN L19"/>
    <property type="match status" value="1"/>
</dbReference>
<dbReference type="EMBL" id="HE580268">
    <property type="protein sequence ID" value="CCD23563.1"/>
    <property type="molecule type" value="Genomic_DNA"/>
</dbReference>
<feature type="transmembrane region" description="Helical" evidence="6">
    <location>
        <begin position="208"/>
        <end position="232"/>
    </location>
</feature>
<dbReference type="OMA" id="VTWPAFV"/>
<keyword evidence="3 6" id="KW-1133">Transmembrane helix</keyword>
<feature type="compositionally biased region" description="Low complexity" evidence="5">
    <location>
        <begin position="1095"/>
        <end position="1105"/>
    </location>
</feature>
<evidence type="ECO:0000313" key="9">
    <source>
        <dbReference type="EMBL" id="CCD23563.1"/>
    </source>
</evidence>
<dbReference type="HOGENOM" id="CLU_007711_0_0_1"/>
<dbReference type="AlphaFoldDB" id="G0W702"/>
<feature type="transmembrane region" description="Helical" evidence="6">
    <location>
        <begin position="744"/>
        <end position="764"/>
    </location>
</feature>
<dbReference type="InterPro" id="IPR023244">
    <property type="entry name" value="Brefeldin_A-sensitivity_4"/>
</dbReference>
<feature type="transmembrane region" description="Helical" evidence="6">
    <location>
        <begin position="109"/>
        <end position="131"/>
    </location>
</feature>
<dbReference type="Pfam" id="PF13515">
    <property type="entry name" value="FUSC_2"/>
    <property type="match status" value="1"/>
</dbReference>
<evidence type="ECO:0000256" key="2">
    <source>
        <dbReference type="ARBA" id="ARBA00022692"/>
    </source>
</evidence>
<feature type="transmembrane region" description="Helical" evidence="6">
    <location>
        <begin position="687"/>
        <end position="706"/>
    </location>
</feature>
<evidence type="ECO:0008006" key="11">
    <source>
        <dbReference type="Google" id="ProtNLM"/>
    </source>
</evidence>
<dbReference type="Pfam" id="PF10337">
    <property type="entry name" value="ArAE_2_N"/>
    <property type="match status" value="1"/>
</dbReference>
<evidence type="ECO:0000259" key="7">
    <source>
        <dbReference type="Pfam" id="PF10337"/>
    </source>
</evidence>
<dbReference type="InterPro" id="IPR018823">
    <property type="entry name" value="ArAE_2_N"/>
</dbReference>
<dbReference type="STRING" id="1071378.G0W702"/>
<protein>
    <recommendedName>
        <fullName evidence="11">ER transporter 6TM N-terminal domain-containing protein</fullName>
    </recommendedName>
</protein>
<organism evidence="9 10">
    <name type="scientific">Naumovozyma dairenensis (strain ATCC 10597 / BCRC 20456 / CBS 421 / NBRC 0211 / NRRL Y-12639)</name>
    <name type="common">Saccharomyces dairenensis</name>
    <dbReference type="NCBI Taxonomy" id="1071378"/>
    <lineage>
        <taxon>Eukaryota</taxon>
        <taxon>Fungi</taxon>
        <taxon>Dikarya</taxon>
        <taxon>Ascomycota</taxon>
        <taxon>Saccharomycotina</taxon>
        <taxon>Saccharomycetes</taxon>
        <taxon>Saccharomycetales</taxon>
        <taxon>Saccharomycetaceae</taxon>
        <taxon>Naumovozyma</taxon>
    </lineage>
</organism>
<feature type="compositionally biased region" description="Low complexity" evidence="5">
    <location>
        <begin position="1"/>
        <end position="26"/>
    </location>
</feature>
<reference evidence="9 10" key="1">
    <citation type="journal article" date="2011" name="Proc. Natl. Acad. Sci. U.S.A.">
        <title>Evolutionary erosion of yeast sex chromosomes by mating-type switching accidents.</title>
        <authorList>
            <person name="Gordon J.L."/>
            <person name="Armisen D."/>
            <person name="Proux-Wera E."/>
            <person name="Oheigeartaigh S.S."/>
            <person name="Byrne K.P."/>
            <person name="Wolfe K.H."/>
        </authorList>
    </citation>
    <scope>NUCLEOTIDE SEQUENCE [LARGE SCALE GENOMIC DNA]</scope>
    <source>
        <strain evidence="10">ATCC 10597 / BCRC 20456 / CBS 421 / NBRC 0211 / NRRL Y-12639</strain>
    </source>
</reference>
<feature type="transmembrane region" description="Helical" evidence="6">
    <location>
        <begin position="718"/>
        <end position="738"/>
    </location>
</feature>
<evidence type="ECO:0000256" key="5">
    <source>
        <dbReference type="SAM" id="MobiDB-lite"/>
    </source>
</evidence>
<gene>
    <name evidence="9" type="primary">NDAI0B05300</name>
    <name evidence="9" type="ordered locus">NDAI_0B05300</name>
</gene>
<feature type="region of interest" description="Disordered" evidence="5">
    <location>
        <begin position="1187"/>
        <end position="1213"/>
    </location>
</feature>
<evidence type="ECO:0000256" key="4">
    <source>
        <dbReference type="ARBA" id="ARBA00023136"/>
    </source>
</evidence>
<dbReference type="OrthoDB" id="68611at2759"/>
<keyword evidence="4 6" id="KW-0472">Membrane</keyword>
<accession>G0W702</accession>
<dbReference type="KEGG" id="ndi:NDAI_0B05300"/>
<proteinExistence type="predicted"/>
<dbReference type="InterPro" id="IPR049453">
    <property type="entry name" value="Memb_transporter_dom"/>
</dbReference>
<feature type="transmembrane region" description="Helical" evidence="6">
    <location>
        <begin position="155"/>
        <end position="175"/>
    </location>
</feature>
<keyword evidence="2 6" id="KW-0812">Transmembrane</keyword>
<feature type="region of interest" description="Disordered" evidence="5">
    <location>
        <begin position="980"/>
        <end position="1004"/>
    </location>
</feature>
<feature type="transmembrane region" description="Helical" evidence="6">
    <location>
        <begin position="639"/>
        <end position="656"/>
    </location>
</feature>
<feature type="region of interest" description="Disordered" evidence="5">
    <location>
        <begin position="1"/>
        <end position="29"/>
    </location>
</feature>
<feature type="domain" description="Putative ER transporter 6TM N-terminal" evidence="7">
    <location>
        <begin position="49"/>
        <end position="354"/>
    </location>
</feature>
<feature type="transmembrane region" description="Helical" evidence="6">
    <location>
        <begin position="182"/>
        <end position="202"/>
    </location>
</feature>
<evidence type="ECO:0000256" key="3">
    <source>
        <dbReference type="ARBA" id="ARBA00022989"/>
    </source>
</evidence>
<dbReference type="InterPro" id="IPR052430">
    <property type="entry name" value="IVT-Associated"/>
</dbReference>
<feature type="transmembrane region" description="Helical" evidence="6">
    <location>
        <begin position="776"/>
        <end position="796"/>
    </location>
</feature>
<dbReference type="GeneID" id="11498411"/>
<feature type="compositionally biased region" description="Basic and acidic residues" evidence="5">
    <location>
        <begin position="980"/>
        <end position="991"/>
    </location>
</feature>
<dbReference type="PANTHER" id="PTHR47804:SF4">
    <property type="entry name" value="AFR661WP"/>
    <property type="match status" value="1"/>
</dbReference>
<dbReference type="Proteomes" id="UP000000689">
    <property type="component" value="Chromosome 2"/>
</dbReference>